<keyword evidence="2" id="KW-1185">Reference proteome</keyword>
<evidence type="ECO:0000313" key="2">
    <source>
        <dbReference type="Proteomes" id="UP001153678"/>
    </source>
</evidence>
<reference evidence="1" key="1">
    <citation type="submission" date="2022-08" db="EMBL/GenBank/DDBJ databases">
        <authorList>
            <person name="Kallberg Y."/>
            <person name="Tangrot J."/>
            <person name="Rosling A."/>
        </authorList>
    </citation>
    <scope>NUCLEOTIDE SEQUENCE</scope>
    <source>
        <strain evidence="1">Wild A</strain>
    </source>
</reference>
<organism evidence="1 2">
    <name type="scientific">Funneliformis geosporum</name>
    <dbReference type="NCBI Taxonomy" id="1117311"/>
    <lineage>
        <taxon>Eukaryota</taxon>
        <taxon>Fungi</taxon>
        <taxon>Fungi incertae sedis</taxon>
        <taxon>Mucoromycota</taxon>
        <taxon>Glomeromycotina</taxon>
        <taxon>Glomeromycetes</taxon>
        <taxon>Glomerales</taxon>
        <taxon>Glomeraceae</taxon>
        <taxon>Funneliformis</taxon>
    </lineage>
</organism>
<accession>A0A9W4WRM6</accession>
<dbReference type="EMBL" id="CAMKVN010001113">
    <property type="protein sequence ID" value="CAI2173781.1"/>
    <property type="molecule type" value="Genomic_DNA"/>
</dbReference>
<evidence type="ECO:0000313" key="1">
    <source>
        <dbReference type="EMBL" id="CAI2173781.1"/>
    </source>
</evidence>
<gene>
    <name evidence="1" type="ORF">FWILDA_LOCUS6260</name>
</gene>
<protein>
    <submittedName>
        <fullName evidence="1">3069_t:CDS:1</fullName>
    </submittedName>
</protein>
<sequence length="86" mass="9637">MIDAINVSMNVIRTSLITNSIILQNLQISLGQGLESELFVNSKEYLLHIGFDRSNKCKMIRTSISMGTNLPSLILSFEIEAHPDEE</sequence>
<proteinExistence type="predicted"/>
<dbReference type="Proteomes" id="UP001153678">
    <property type="component" value="Unassembled WGS sequence"/>
</dbReference>
<name>A0A9W4WRM6_9GLOM</name>
<comment type="caution">
    <text evidence="1">The sequence shown here is derived from an EMBL/GenBank/DDBJ whole genome shotgun (WGS) entry which is preliminary data.</text>
</comment>
<dbReference type="AlphaFoldDB" id="A0A9W4WRM6"/>